<evidence type="ECO:0000313" key="2">
    <source>
        <dbReference type="Proteomes" id="UP000054815"/>
    </source>
</evidence>
<gene>
    <name evidence="1" type="ORF">T4E_436</name>
</gene>
<comment type="caution">
    <text evidence="1">The sequence shown here is derived from an EMBL/GenBank/DDBJ whole genome shotgun (WGS) entry which is preliminary data.</text>
</comment>
<dbReference type="Proteomes" id="UP000054815">
    <property type="component" value="Unassembled WGS sequence"/>
</dbReference>
<accession>A0A0V0Y1P0</accession>
<name>A0A0V0Y1P0_TRIPS</name>
<dbReference type="EMBL" id="JYDU01000083">
    <property type="protein sequence ID" value="KRX93769.1"/>
    <property type="molecule type" value="Genomic_DNA"/>
</dbReference>
<dbReference type="AlphaFoldDB" id="A0A0V0Y1P0"/>
<evidence type="ECO:0000313" key="1">
    <source>
        <dbReference type="EMBL" id="KRX93769.1"/>
    </source>
</evidence>
<sequence>MQTLKMLINYKGRLHQLSEEVEHLCKEPSKVFEIEEQISMIERLYRKTNGLQVELTFGVEKKEQKIAGDNWSKYHMCSESAKQER</sequence>
<dbReference type="STRING" id="6337.A0A0V0Y1P0"/>
<organism evidence="1 2">
    <name type="scientific">Trichinella pseudospiralis</name>
    <name type="common">Parasitic roundworm</name>
    <dbReference type="NCBI Taxonomy" id="6337"/>
    <lineage>
        <taxon>Eukaryota</taxon>
        <taxon>Metazoa</taxon>
        <taxon>Ecdysozoa</taxon>
        <taxon>Nematoda</taxon>
        <taxon>Enoplea</taxon>
        <taxon>Dorylaimia</taxon>
        <taxon>Trichinellida</taxon>
        <taxon>Trichinellidae</taxon>
        <taxon>Trichinella</taxon>
    </lineage>
</organism>
<reference evidence="1 2" key="1">
    <citation type="submission" date="2015-01" db="EMBL/GenBank/DDBJ databases">
        <title>Evolution of Trichinella species and genotypes.</title>
        <authorList>
            <person name="Korhonen P.K."/>
            <person name="Edoardo P."/>
            <person name="Giuseppe L.R."/>
            <person name="Gasser R.B."/>
        </authorList>
    </citation>
    <scope>NUCLEOTIDE SEQUENCE [LARGE SCALE GENOMIC DNA]</scope>
    <source>
        <strain evidence="1">ISS141</strain>
    </source>
</reference>
<proteinExistence type="predicted"/>
<protein>
    <submittedName>
        <fullName evidence="1">Uncharacterized protein</fullName>
    </submittedName>
</protein>